<dbReference type="AlphaFoldDB" id="A0A438ILW1"/>
<keyword evidence="1" id="KW-0812">Transmembrane</keyword>
<keyword evidence="1" id="KW-0472">Membrane</keyword>
<organism evidence="2 3">
    <name type="scientific">Vitis vinifera</name>
    <name type="common">Grape</name>
    <dbReference type="NCBI Taxonomy" id="29760"/>
    <lineage>
        <taxon>Eukaryota</taxon>
        <taxon>Viridiplantae</taxon>
        <taxon>Streptophyta</taxon>
        <taxon>Embryophyta</taxon>
        <taxon>Tracheophyta</taxon>
        <taxon>Spermatophyta</taxon>
        <taxon>Magnoliopsida</taxon>
        <taxon>eudicotyledons</taxon>
        <taxon>Gunneridae</taxon>
        <taxon>Pentapetalae</taxon>
        <taxon>rosids</taxon>
        <taxon>Vitales</taxon>
        <taxon>Vitaceae</taxon>
        <taxon>Viteae</taxon>
        <taxon>Vitis</taxon>
    </lineage>
</organism>
<evidence type="ECO:0000313" key="2">
    <source>
        <dbReference type="EMBL" id="RVW97605.1"/>
    </source>
</evidence>
<reference evidence="2 3" key="1">
    <citation type="journal article" date="2018" name="PLoS Genet.">
        <title>Population sequencing reveals clonal diversity and ancestral inbreeding in the grapevine cultivar Chardonnay.</title>
        <authorList>
            <person name="Roach M.J."/>
            <person name="Johnson D.L."/>
            <person name="Bohlmann J."/>
            <person name="van Vuuren H.J."/>
            <person name="Jones S.J."/>
            <person name="Pretorius I.S."/>
            <person name="Schmidt S.A."/>
            <person name="Borneman A.R."/>
        </authorList>
    </citation>
    <scope>NUCLEOTIDE SEQUENCE [LARGE SCALE GENOMIC DNA]</scope>
    <source>
        <strain evidence="3">cv. Chardonnay</strain>
        <tissue evidence="2">Leaf</tissue>
    </source>
</reference>
<protein>
    <submittedName>
        <fullName evidence="2">Uncharacterized protein</fullName>
    </submittedName>
</protein>
<dbReference type="EMBL" id="QGNW01000099">
    <property type="protein sequence ID" value="RVW97605.1"/>
    <property type="molecule type" value="Genomic_DNA"/>
</dbReference>
<comment type="caution">
    <text evidence="2">The sequence shown here is derived from an EMBL/GenBank/DDBJ whole genome shotgun (WGS) entry which is preliminary data.</text>
</comment>
<accession>A0A438ILW1</accession>
<dbReference type="Proteomes" id="UP000288805">
    <property type="component" value="Unassembled WGS sequence"/>
</dbReference>
<gene>
    <name evidence="2" type="ORF">CK203_046538</name>
</gene>
<proteinExistence type="predicted"/>
<evidence type="ECO:0000256" key="1">
    <source>
        <dbReference type="SAM" id="Phobius"/>
    </source>
</evidence>
<sequence length="180" mass="20791">MFVHIRGRWPALSKSGSSPDHCIELSPEGAAWLMDLDGNQFSEPTNVDQLKRHHWVHSRDLLYLLHFMRAWVLIIGYLSLVSSFLSPYHPSLHYVPCLKTTLRPWDRISSSTASMWTEVTCSRIDDSMLSDLRPILYFDAIQGHISVRMRFTDHEGVVAYPYLRDVCRDDDIFAILAMIP</sequence>
<evidence type="ECO:0000313" key="3">
    <source>
        <dbReference type="Proteomes" id="UP000288805"/>
    </source>
</evidence>
<keyword evidence="1" id="KW-1133">Transmembrane helix</keyword>
<feature type="transmembrane region" description="Helical" evidence="1">
    <location>
        <begin position="61"/>
        <end position="85"/>
    </location>
</feature>
<name>A0A438ILW1_VITVI</name>